<evidence type="ECO:0000313" key="3">
    <source>
        <dbReference type="Proteomes" id="UP000307440"/>
    </source>
</evidence>
<evidence type="ECO:0000256" key="1">
    <source>
        <dbReference type="SAM" id="MobiDB-lite"/>
    </source>
</evidence>
<accession>A0A5C3KJS0</accession>
<dbReference type="Proteomes" id="UP000307440">
    <property type="component" value="Unassembled WGS sequence"/>
</dbReference>
<feature type="region of interest" description="Disordered" evidence="1">
    <location>
        <begin position="108"/>
        <end position="127"/>
    </location>
</feature>
<evidence type="ECO:0000313" key="2">
    <source>
        <dbReference type="EMBL" id="TFK20561.1"/>
    </source>
</evidence>
<dbReference type="EMBL" id="ML210295">
    <property type="protein sequence ID" value="TFK20561.1"/>
    <property type="molecule type" value="Genomic_DNA"/>
</dbReference>
<sequence length="224" mass="25584">MPPSELNATLQIAMPPLPECHPHPHPILCHPARYYPCTYPYNVDQSVMNPIECCGYRNPLYPTFPDLTFDDFDSSSNGDYRTVDDYHFPPLPTSTPNEHQHGDQIVRDNEHEGRTTVSEADGYGAYRTIDDYRLPPLSTSTPEEHQHGGQVVRDDKQEESTTLEAEEPGRRRVRIRKRVQAERVLKYAANGLRSRTGRCAVPVESDEELNSDSELAPKRKKRRV</sequence>
<organism evidence="2 3">
    <name type="scientific">Coprinopsis marcescibilis</name>
    <name type="common">Agaric fungus</name>
    <name type="synonym">Psathyrella marcescibilis</name>
    <dbReference type="NCBI Taxonomy" id="230819"/>
    <lineage>
        <taxon>Eukaryota</taxon>
        <taxon>Fungi</taxon>
        <taxon>Dikarya</taxon>
        <taxon>Basidiomycota</taxon>
        <taxon>Agaricomycotina</taxon>
        <taxon>Agaricomycetes</taxon>
        <taxon>Agaricomycetidae</taxon>
        <taxon>Agaricales</taxon>
        <taxon>Agaricineae</taxon>
        <taxon>Psathyrellaceae</taxon>
        <taxon>Coprinopsis</taxon>
    </lineage>
</organism>
<feature type="region of interest" description="Disordered" evidence="1">
    <location>
        <begin position="132"/>
        <end position="169"/>
    </location>
</feature>
<protein>
    <submittedName>
        <fullName evidence="2">Uncharacterized protein</fullName>
    </submittedName>
</protein>
<feature type="compositionally biased region" description="Basic and acidic residues" evidence="1">
    <location>
        <begin position="142"/>
        <end position="159"/>
    </location>
</feature>
<name>A0A5C3KJS0_COPMA</name>
<proteinExistence type="predicted"/>
<feature type="region of interest" description="Disordered" evidence="1">
    <location>
        <begin position="203"/>
        <end position="224"/>
    </location>
</feature>
<dbReference type="AlphaFoldDB" id="A0A5C3KJS0"/>
<gene>
    <name evidence="2" type="ORF">FA15DRAFT_707971</name>
</gene>
<reference evidence="2 3" key="1">
    <citation type="journal article" date="2019" name="Nat. Ecol. Evol.">
        <title>Megaphylogeny resolves global patterns of mushroom evolution.</title>
        <authorList>
            <person name="Varga T."/>
            <person name="Krizsan K."/>
            <person name="Foldi C."/>
            <person name="Dima B."/>
            <person name="Sanchez-Garcia M."/>
            <person name="Sanchez-Ramirez S."/>
            <person name="Szollosi G.J."/>
            <person name="Szarkandi J.G."/>
            <person name="Papp V."/>
            <person name="Albert L."/>
            <person name="Andreopoulos W."/>
            <person name="Angelini C."/>
            <person name="Antonin V."/>
            <person name="Barry K.W."/>
            <person name="Bougher N.L."/>
            <person name="Buchanan P."/>
            <person name="Buyck B."/>
            <person name="Bense V."/>
            <person name="Catcheside P."/>
            <person name="Chovatia M."/>
            <person name="Cooper J."/>
            <person name="Damon W."/>
            <person name="Desjardin D."/>
            <person name="Finy P."/>
            <person name="Geml J."/>
            <person name="Haridas S."/>
            <person name="Hughes K."/>
            <person name="Justo A."/>
            <person name="Karasinski D."/>
            <person name="Kautmanova I."/>
            <person name="Kiss B."/>
            <person name="Kocsube S."/>
            <person name="Kotiranta H."/>
            <person name="LaButti K.M."/>
            <person name="Lechner B.E."/>
            <person name="Liimatainen K."/>
            <person name="Lipzen A."/>
            <person name="Lukacs Z."/>
            <person name="Mihaltcheva S."/>
            <person name="Morgado L.N."/>
            <person name="Niskanen T."/>
            <person name="Noordeloos M.E."/>
            <person name="Ohm R.A."/>
            <person name="Ortiz-Santana B."/>
            <person name="Ovrebo C."/>
            <person name="Racz N."/>
            <person name="Riley R."/>
            <person name="Savchenko A."/>
            <person name="Shiryaev A."/>
            <person name="Soop K."/>
            <person name="Spirin V."/>
            <person name="Szebenyi C."/>
            <person name="Tomsovsky M."/>
            <person name="Tulloss R.E."/>
            <person name="Uehling J."/>
            <person name="Grigoriev I.V."/>
            <person name="Vagvolgyi C."/>
            <person name="Papp T."/>
            <person name="Martin F.M."/>
            <person name="Miettinen O."/>
            <person name="Hibbett D.S."/>
            <person name="Nagy L.G."/>
        </authorList>
    </citation>
    <scope>NUCLEOTIDE SEQUENCE [LARGE SCALE GENOMIC DNA]</scope>
    <source>
        <strain evidence="2 3">CBS 121175</strain>
    </source>
</reference>
<keyword evidence="3" id="KW-1185">Reference proteome</keyword>